<dbReference type="AlphaFoldDB" id="A0A0L7T8V9"/>
<dbReference type="EMBL" id="JRXE01000004">
    <property type="protein sequence ID" value="KOC91817.1"/>
    <property type="molecule type" value="Genomic_DNA"/>
</dbReference>
<sequence length="306" mass="34869">MKTYKENISNSFFREIPDCIDDNADQFNSISAFHLVYRDDTARSAVNYNNGRNQRPVKVNLSLLNEQQKPVKISQRELLKEGRLKYYKLDVTRLEIKPLSAQNKGVICWNNAADFAQPSHYKTTVKFIKPTAHPLAGFNLVDIEVVAAARSGTSIKRLRMSDKKGTGEWALHDMPYDSPTINVSKRWCFVAGDFTLQAKIIDDNGEEFITTLYLSVPLPKDRPWININYPTERDTFSLEQELKIGPPRPLIMPTPVKGPSGQCRPPRQRLARSMISSGTVSTRLSNSDLNTRQYTQPFSLSEIYHE</sequence>
<reference evidence="4 5" key="1">
    <citation type="journal article" date="2015" name="Int. J. Syst. Evol. Microbiol.">
        <title>Erwinia iniecta sp. nov., isolated from Russian wheat aphids (Diuraphis noxia).</title>
        <authorList>
            <person name="Campillo T."/>
            <person name="Luna E."/>
            <person name="Portier P."/>
            <person name="Fischer-Le Saux M."/>
            <person name="Lapitan N."/>
            <person name="Tisserat N.A."/>
            <person name="Leach J.E."/>
        </authorList>
    </citation>
    <scope>NUCLEOTIDE SEQUENCE [LARGE SCALE GENOMIC DNA]</scope>
    <source>
        <strain evidence="2 5">B120</strain>
        <strain evidence="3 4">B149</strain>
    </source>
</reference>
<dbReference type="EMBL" id="JRXF01000002">
    <property type="protein sequence ID" value="KOC95057.1"/>
    <property type="molecule type" value="Genomic_DNA"/>
</dbReference>
<accession>A0A0L7T8V9</accession>
<dbReference type="Proteomes" id="UP000037088">
    <property type="component" value="Unassembled WGS sequence"/>
</dbReference>
<evidence type="ECO:0000313" key="2">
    <source>
        <dbReference type="EMBL" id="KOC91817.1"/>
    </source>
</evidence>
<evidence type="ECO:0000313" key="5">
    <source>
        <dbReference type="Proteomes" id="UP000037088"/>
    </source>
</evidence>
<keyword evidence="5" id="KW-1185">Reference proteome</keyword>
<evidence type="ECO:0000313" key="4">
    <source>
        <dbReference type="Proteomes" id="UP000036851"/>
    </source>
</evidence>
<name>A0A0L7T8V9_9GAMM</name>
<proteinExistence type="predicted"/>
<comment type="caution">
    <text evidence="2">The sequence shown here is derived from an EMBL/GenBank/DDBJ whole genome shotgun (WGS) entry which is preliminary data.</text>
</comment>
<protein>
    <submittedName>
        <fullName evidence="2">Uncharacterized protein</fullName>
    </submittedName>
</protein>
<dbReference type="STRING" id="1560201.NG42_03370"/>
<dbReference type="RefSeq" id="WP_052897858.1">
    <property type="nucleotide sequence ID" value="NZ_JRXE01000004.1"/>
</dbReference>
<dbReference type="Proteomes" id="UP000036851">
    <property type="component" value="Unassembled WGS sequence"/>
</dbReference>
<evidence type="ECO:0000256" key="1">
    <source>
        <dbReference type="SAM" id="MobiDB-lite"/>
    </source>
</evidence>
<evidence type="ECO:0000313" key="3">
    <source>
        <dbReference type="EMBL" id="KOC95057.1"/>
    </source>
</evidence>
<organism evidence="2 5">
    <name type="scientific">Winslowiella iniecta</name>
    <dbReference type="NCBI Taxonomy" id="1560201"/>
    <lineage>
        <taxon>Bacteria</taxon>
        <taxon>Pseudomonadati</taxon>
        <taxon>Pseudomonadota</taxon>
        <taxon>Gammaproteobacteria</taxon>
        <taxon>Enterobacterales</taxon>
        <taxon>Erwiniaceae</taxon>
        <taxon>Winslowiella</taxon>
    </lineage>
</organism>
<dbReference type="PATRIC" id="fig|1560201.3.peg.722"/>
<gene>
    <name evidence="2" type="ORF">NG42_03370</name>
    <name evidence="3" type="ORF">NG43_02355</name>
</gene>
<feature type="region of interest" description="Disordered" evidence="1">
    <location>
        <begin position="247"/>
        <end position="266"/>
    </location>
</feature>